<organism evidence="4 5">
    <name type="scientific">Atlantibacter subterraneus</name>
    <dbReference type="NCBI Taxonomy" id="255519"/>
    <lineage>
        <taxon>Bacteria</taxon>
        <taxon>Pseudomonadati</taxon>
        <taxon>Pseudomonadota</taxon>
        <taxon>Gammaproteobacteria</taxon>
        <taxon>Enterobacterales</taxon>
        <taxon>Enterobacteriaceae</taxon>
        <taxon>Atlantibacter</taxon>
    </lineage>
</organism>
<dbReference type="RefSeq" id="WP_125292986.1">
    <property type="nucleotide sequence ID" value="NZ_CP100494.1"/>
</dbReference>
<accession>A0A427V3N9</accession>
<dbReference type="PROSITE" id="PS50883">
    <property type="entry name" value="EAL"/>
    <property type="match status" value="1"/>
</dbReference>
<keyword evidence="1" id="KW-1133">Transmembrane helix</keyword>
<dbReference type="InterPro" id="IPR001633">
    <property type="entry name" value="EAL_dom"/>
</dbReference>
<dbReference type="InterPro" id="IPR035919">
    <property type="entry name" value="EAL_sf"/>
</dbReference>
<name>A0A427V3N9_9ENTR</name>
<gene>
    <name evidence="4" type="primary">csrD</name>
    <name evidence="4" type="ORF">EGT71_08700</name>
</gene>
<dbReference type="Pfam" id="PF00563">
    <property type="entry name" value="EAL"/>
    <property type="match status" value="1"/>
</dbReference>
<protein>
    <submittedName>
        <fullName evidence="4">RNase E specificity factor CsrD</fullName>
    </submittedName>
</protein>
<dbReference type="Proteomes" id="UP000275331">
    <property type="component" value="Unassembled WGS sequence"/>
</dbReference>
<dbReference type="Pfam" id="PF00990">
    <property type="entry name" value="GGDEF"/>
    <property type="match status" value="1"/>
</dbReference>
<dbReference type="NCBIfam" id="NF008281">
    <property type="entry name" value="PRK11059.1"/>
    <property type="match status" value="1"/>
</dbReference>
<dbReference type="PANTHER" id="PTHR33121">
    <property type="entry name" value="CYCLIC DI-GMP PHOSPHODIESTERASE PDEF"/>
    <property type="match status" value="1"/>
</dbReference>
<dbReference type="SUPFAM" id="SSF141868">
    <property type="entry name" value="EAL domain-like"/>
    <property type="match status" value="1"/>
</dbReference>
<keyword evidence="1" id="KW-0812">Transmembrane</keyword>
<feature type="transmembrane region" description="Helical" evidence="1">
    <location>
        <begin position="130"/>
        <end position="153"/>
    </location>
</feature>
<evidence type="ECO:0000313" key="4">
    <source>
        <dbReference type="EMBL" id="RSE27372.1"/>
    </source>
</evidence>
<dbReference type="SMART" id="SM00052">
    <property type="entry name" value="EAL"/>
    <property type="match status" value="1"/>
</dbReference>
<dbReference type="GO" id="GO:0071111">
    <property type="term" value="F:cyclic-guanylate-specific phosphodiesterase activity"/>
    <property type="evidence" value="ECO:0007669"/>
    <property type="project" value="InterPro"/>
</dbReference>
<dbReference type="SUPFAM" id="SSF55073">
    <property type="entry name" value="Nucleotide cyclase"/>
    <property type="match status" value="1"/>
</dbReference>
<dbReference type="InterPro" id="IPR029787">
    <property type="entry name" value="Nucleotide_cyclase"/>
</dbReference>
<dbReference type="InterPro" id="IPR000160">
    <property type="entry name" value="GGDEF_dom"/>
</dbReference>
<dbReference type="SMART" id="SM00267">
    <property type="entry name" value="GGDEF"/>
    <property type="match status" value="1"/>
</dbReference>
<dbReference type="PROSITE" id="PS51257">
    <property type="entry name" value="PROKAR_LIPOPROTEIN"/>
    <property type="match status" value="1"/>
</dbReference>
<dbReference type="CDD" id="cd01948">
    <property type="entry name" value="EAL"/>
    <property type="match status" value="1"/>
</dbReference>
<evidence type="ECO:0000259" key="2">
    <source>
        <dbReference type="PROSITE" id="PS50883"/>
    </source>
</evidence>
<evidence type="ECO:0000259" key="3">
    <source>
        <dbReference type="PROSITE" id="PS50887"/>
    </source>
</evidence>
<dbReference type="EMBL" id="RHXB01000004">
    <property type="protein sequence ID" value="RSE27372.1"/>
    <property type="molecule type" value="Genomic_DNA"/>
</dbReference>
<dbReference type="InterPro" id="IPR033423">
    <property type="entry name" value="GAPES4"/>
</dbReference>
<evidence type="ECO:0000256" key="1">
    <source>
        <dbReference type="SAM" id="Phobius"/>
    </source>
</evidence>
<dbReference type="OrthoDB" id="5894408at2"/>
<feature type="domain" description="EAL" evidence="2">
    <location>
        <begin position="396"/>
        <end position="644"/>
    </location>
</feature>
<dbReference type="GeneID" id="84663388"/>
<comment type="caution">
    <text evidence="4">The sequence shown here is derived from an EMBL/GenBank/DDBJ whole genome shotgun (WGS) entry which is preliminary data.</text>
</comment>
<dbReference type="PROSITE" id="PS50887">
    <property type="entry name" value="GGDEF"/>
    <property type="match status" value="1"/>
</dbReference>
<dbReference type="Gene3D" id="3.20.20.450">
    <property type="entry name" value="EAL domain"/>
    <property type="match status" value="1"/>
</dbReference>
<dbReference type="PANTHER" id="PTHR33121:SF32">
    <property type="entry name" value="RNASE E SPECIFICITY FACTOR CSRD"/>
    <property type="match status" value="1"/>
</dbReference>
<dbReference type="FunFam" id="3.30.70.270:FF:000027">
    <property type="entry name" value="RNase E specificity factor CsrD"/>
    <property type="match status" value="1"/>
</dbReference>
<keyword evidence="1" id="KW-0472">Membrane</keyword>
<dbReference type="Pfam" id="PF17157">
    <property type="entry name" value="GAPES4"/>
    <property type="match status" value="1"/>
</dbReference>
<dbReference type="Gene3D" id="3.30.70.270">
    <property type="match status" value="1"/>
</dbReference>
<evidence type="ECO:0000313" key="5">
    <source>
        <dbReference type="Proteomes" id="UP000275331"/>
    </source>
</evidence>
<dbReference type="AlphaFoldDB" id="A0A427V3N9"/>
<feature type="transmembrane region" description="Helical" evidence="1">
    <location>
        <begin position="7"/>
        <end position="31"/>
    </location>
</feature>
<feature type="domain" description="GGDEF" evidence="3">
    <location>
        <begin position="254"/>
        <end position="387"/>
    </location>
</feature>
<dbReference type="InterPro" id="IPR043128">
    <property type="entry name" value="Rev_trsase/Diguanyl_cyclase"/>
</dbReference>
<dbReference type="InterPro" id="IPR050706">
    <property type="entry name" value="Cyclic-di-GMP_PDE-like"/>
</dbReference>
<proteinExistence type="predicted"/>
<sequence length="646" mass="72807">MRLTTKFSAFVTLLTSLAILVTLFGCAASFYNSVHYKLEKRISAVVTVIDSELLINTPEALAPRLTGLMTPVDISQIEFIKDGHTLVEVKAPHTYRQLGGAERWRSESFHLLKNPGLTVRVTWSDPVVNYFRSVLTTAPLSIAIIFMVAMIFLGGRWIKRQLSGLELLETRASRILNGERGNRVRGSMHEWPTRASSAMDILLSDIQHASEQRNRMDTLIRAFAAQDAKTGLSNRLFFDNQLATLLEDQESAGAHGVVMMMRLPDFDTLRETWGKTAVEDYLFNLINMFSTFIMRYPGALLARYFRSDFAVLLPHRTLKEAEGIASQLLNAVDALPPTRMLDSADMLHIGICAFRGGQSIENVIESAQVATRNAVLQGGNGWSVYDESLPEKGRGNVRWRTLIENALQRGGPRFYQKPAVTREGWVHHRELMCRIFDGEEEVLAAEFMPMVIQFGLAEQYDRQIITRVIPFLRFWPEETLAVSVSVESLIRPPFQRWLRDTLMQCEKSQRKRILFELAEADVCQHINRLQPVVRLIQALGARIAVVQAGLTVVSTSYINDLNVEVVKLHPGLVRNIEKRTENQLFVQSLVEACSGTQAQLFAAGIRSRSEWQTLVERGVTGGQGDFFSASQPLDTSVKKYSQRFSV</sequence>
<reference evidence="4 5" key="1">
    <citation type="submission" date="2018-10" db="EMBL/GenBank/DDBJ databases">
        <title>Transmission dynamics of multidrug resistant bacteria on intensive care unit surfaces.</title>
        <authorList>
            <person name="D'Souza A.W."/>
            <person name="Potter R.F."/>
            <person name="Wallace M."/>
            <person name="Shupe A."/>
            <person name="Patel S."/>
            <person name="Sun S."/>
            <person name="Gul D."/>
            <person name="Kwon J.H."/>
            <person name="Andleeb S."/>
            <person name="Burnham C.-A.D."/>
            <person name="Dantas G."/>
        </authorList>
    </citation>
    <scope>NUCLEOTIDE SEQUENCE [LARGE SCALE GENOMIC DNA]</scope>
    <source>
        <strain evidence="4 5">AS_373</strain>
    </source>
</reference>